<proteinExistence type="predicted"/>
<keyword evidence="2" id="KW-1185">Reference proteome</keyword>
<evidence type="ECO:0008006" key="3">
    <source>
        <dbReference type="Google" id="ProtNLM"/>
    </source>
</evidence>
<dbReference type="Proteomes" id="UP001499990">
    <property type="component" value="Unassembled WGS sequence"/>
</dbReference>
<dbReference type="EMBL" id="BAAAYL010000001">
    <property type="protein sequence ID" value="GAA3378756.1"/>
    <property type="molecule type" value="Genomic_DNA"/>
</dbReference>
<reference evidence="2" key="1">
    <citation type="journal article" date="2019" name="Int. J. Syst. Evol. Microbiol.">
        <title>The Global Catalogue of Microorganisms (GCM) 10K type strain sequencing project: providing services to taxonomists for standard genome sequencing and annotation.</title>
        <authorList>
            <consortium name="The Broad Institute Genomics Platform"/>
            <consortium name="The Broad Institute Genome Sequencing Center for Infectious Disease"/>
            <person name="Wu L."/>
            <person name="Ma J."/>
        </authorList>
    </citation>
    <scope>NUCLEOTIDE SEQUENCE [LARGE SCALE GENOMIC DNA]</scope>
    <source>
        <strain evidence="2">JCM 9651</strain>
    </source>
</reference>
<protein>
    <recommendedName>
        <fullName evidence="3">DUF35 domain-containing protein</fullName>
    </recommendedName>
</protein>
<comment type="caution">
    <text evidence="1">The sequence shown here is derived from an EMBL/GenBank/DDBJ whole genome shotgun (WGS) entry which is preliminary data.</text>
</comment>
<organism evidence="1 2">
    <name type="scientific">Streptomyces sannanensis</name>
    <dbReference type="NCBI Taxonomy" id="285536"/>
    <lineage>
        <taxon>Bacteria</taxon>
        <taxon>Bacillati</taxon>
        <taxon>Actinomycetota</taxon>
        <taxon>Actinomycetes</taxon>
        <taxon>Kitasatosporales</taxon>
        <taxon>Streptomycetaceae</taxon>
        <taxon>Streptomyces</taxon>
    </lineage>
</organism>
<gene>
    <name evidence="1" type="ORF">GCM10020367_59550</name>
</gene>
<evidence type="ECO:0000313" key="1">
    <source>
        <dbReference type="EMBL" id="GAA3378756.1"/>
    </source>
</evidence>
<sequence>MQWEHSEGVGSVLRIISGPRPADTRHCTAVIGMPEGFHVRATVVCERPGDIYVGATARLTDEGDSPTGLPVFRLRA</sequence>
<evidence type="ECO:0000313" key="2">
    <source>
        <dbReference type="Proteomes" id="UP001499990"/>
    </source>
</evidence>
<accession>A0ABP6SKL8</accession>
<name>A0ABP6SKL8_9ACTN</name>